<keyword evidence="2 8" id="KW-0812">Transmembrane</keyword>
<dbReference type="Gene3D" id="1.25.40.20">
    <property type="entry name" value="Ankyrin repeat-containing domain"/>
    <property type="match status" value="2"/>
</dbReference>
<dbReference type="InterPro" id="IPR036770">
    <property type="entry name" value="Ankyrin_rpt-contain_sf"/>
</dbReference>
<dbReference type="Pfam" id="PF01529">
    <property type="entry name" value="DHHC"/>
    <property type="match status" value="1"/>
</dbReference>
<evidence type="ECO:0000313" key="12">
    <source>
        <dbReference type="Proteomes" id="UP001562425"/>
    </source>
</evidence>
<reference evidence="11 12" key="1">
    <citation type="submission" date="2024-05" db="EMBL/GenBank/DDBJ databases">
        <title>Culex pipiens pipiens assembly and annotation.</title>
        <authorList>
            <person name="Alout H."/>
            <person name="Durand T."/>
        </authorList>
    </citation>
    <scope>NUCLEOTIDE SEQUENCE [LARGE SCALE GENOMIC DNA]</scope>
    <source>
        <strain evidence="11">HA-2024</strain>
        <tissue evidence="11">Whole body</tissue>
    </source>
</reference>
<dbReference type="PROSITE" id="PS50297">
    <property type="entry name" value="ANK_REP_REGION"/>
    <property type="match status" value="4"/>
</dbReference>
<comment type="subcellular location">
    <subcellularLocation>
        <location evidence="1">Membrane</location>
        <topology evidence="1">Multi-pass membrane protein</topology>
    </subcellularLocation>
</comment>
<comment type="domain">
    <text evidence="8">The DHHC domain is required for palmitoyltransferase activity.</text>
</comment>
<gene>
    <name evidence="11" type="ORF">pipiens_001750</name>
</gene>
<dbReference type="PANTHER" id="PTHR24161">
    <property type="entry name" value="ANK_REP_REGION DOMAIN-CONTAINING PROTEIN-RELATED"/>
    <property type="match status" value="1"/>
</dbReference>
<dbReference type="FunFam" id="1.25.40.20:FF:000335">
    <property type="entry name" value="Palmitoyltransferase"/>
    <property type="match status" value="1"/>
</dbReference>
<feature type="transmembrane region" description="Helical" evidence="8">
    <location>
        <begin position="474"/>
        <end position="497"/>
    </location>
</feature>
<feature type="domain" description="Palmitoyltransferase DHHC" evidence="10">
    <location>
        <begin position="430"/>
        <end position="543"/>
    </location>
</feature>
<feature type="repeat" description="ANK" evidence="7">
    <location>
        <begin position="259"/>
        <end position="279"/>
    </location>
</feature>
<dbReference type="EMBL" id="JBEHCU010001005">
    <property type="protein sequence ID" value="KAL1403922.1"/>
    <property type="molecule type" value="Genomic_DNA"/>
</dbReference>
<keyword evidence="8" id="KW-0808">Transferase</keyword>
<dbReference type="Pfam" id="PF12796">
    <property type="entry name" value="Ank_2"/>
    <property type="match status" value="2"/>
</dbReference>
<evidence type="ECO:0000256" key="2">
    <source>
        <dbReference type="ARBA" id="ARBA00022692"/>
    </source>
</evidence>
<dbReference type="PROSITE" id="PS50216">
    <property type="entry name" value="DHHC"/>
    <property type="match status" value="1"/>
</dbReference>
<sequence length="591" mass="67260">MKIDTRENSPTADKLALVVSRVHPSPGESARTLVWALPLTASCNMENGNFHGNFMENDDDGHPHPAHPAEDVTPTQDSNLLDSTEILIQSSMDDIFDVIKAGELSEVENLVEKVGPEALSARDKHGYTPAHWAALDGNVEMMRYLVERNAPVDLPCLGTQGPRPIHWACRKGHAAVVQVLLQAGVAVNAADFKGLTPLMTACMYGRTATAAYLLGMGAQNHLTDINGDTALHWAAYKGHADLIRLLLYSGVDLQKTDNFGSTPLHLACLSGNLQCVKILCEKRNLELEPRDKNGKTPLMLAQSHRNNDVVKLLHNEIKKKSRWMPPISELWSLLFGGAGASKGPLILFLFSVLLWGYPMYMIRCIPITWNVLRRSHYCFIYWNAVMWISWIIANRRDPGYIPLNSDTYYRAIKQIPYFDKWKKRNVILSRLCHSCRCLRPLRAKHCRICNRCVSYFDHHCPFIYNCVGLRNRMWFLLFVLSVAINCSFTIYFACYCVMIEGFSLLYVLGLVEAFVFCGLGWILTCTSILHACMNLTTNEMFNYKRYPYLRDKRGRYQNPFSRGPILNLFEFFVCLPDRQDELQDFMQDENL</sequence>
<dbReference type="PRINTS" id="PR01415">
    <property type="entry name" value="ANKYRIN"/>
</dbReference>
<dbReference type="Pfam" id="PF00023">
    <property type="entry name" value="Ank"/>
    <property type="match status" value="1"/>
</dbReference>
<dbReference type="EC" id="2.3.1.225" evidence="8"/>
<dbReference type="SMART" id="SM00248">
    <property type="entry name" value="ANK"/>
    <property type="match status" value="6"/>
</dbReference>
<accession>A0ABD1DWA3</accession>
<protein>
    <recommendedName>
        <fullName evidence="8">Palmitoyltransferase</fullName>
        <ecNumber evidence="8">2.3.1.225</ecNumber>
    </recommendedName>
</protein>
<keyword evidence="3" id="KW-0677">Repeat</keyword>
<feature type="repeat" description="ANK" evidence="7">
    <location>
        <begin position="226"/>
        <end position="258"/>
    </location>
</feature>
<feature type="transmembrane region" description="Helical" evidence="8">
    <location>
        <begin position="376"/>
        <end position="393"/>
    </location>
</feature>
<feature type="repeat" description="ANK" evidence="7">
    <location>
        <begin position="125"/>
        <end position="153"/>
    </location>
</feature>
<feature type="compositionally biased region" description="Basic and acidic residues" evidence="9">
    <location>
        <begin position="60"/>
        <end position="70"/>
    </location>
</feature>
<evidence type="ECO:0000259" key="10">
    <source>
        <dbReference type="Pfam" id="PF01529"/>
    </source>
</evidence>
<feature type="region of interest" description="Disordered" evidence="9">
    <location>
        <begin position="51"/>
        <end position="77"/>
    </location>
</feature>
<feature type="repeat" description="ANK" evidence="7">
    <location>
        <begin position="160"/>
        <end position="192"/>
    </location>
</feature>
<feature type="transmembrane region" description="Helical" evidence="8">
    <location>
        <begin position="330"/>
        <end position="355"/>
    </location>
</feature>
<dbReference type="PROSITE" id="PS50088">
    <property type="entry name" value="ANK_REPEAT"/>
    <property type="match status" value="5"/>
</dbReference>
<keyword evidence="5 7" id="KW-0040">ANK repeat</keyword>
<keyword evidence="12" id="KW-1185">Reference proteome</keyword>
<evidence type="ECO:0000256" key="1">
    <source>
        <dbReference type="ARBA" id="ARBA00004141"/>
    </source>
</evidence>
<proteinExistence type="inferred from homology"/>
<comment type="caution">
    <text evidence="11">The sequence shown here is derived from an EMBL/GenBank/DDBJ whole genome shotgun (WGS) entry which is preliminary data.</text>
</comment>
<organism evidence="11 12">
    <name type="scientific">Culex pipiens pipiens</name>
    <name type="common">Northern house mosquito</name>
    <dbReference type="NCBI Taxonomy" id="38569"/>
    <lineage>
        <taxon>Eukaryota</taxon>
        <taxon>Metazoa</taxon>
        <taxon>Ecdysozoa</taxon>
        <taxon>Arthropoda</taxon>
        <taxon>Hexapoda</taxon>
        <taxon>Insecta</taxon>
        <taxon>Pterygota</taxon>
        <taxon>Neoptera</taxon>
        <taxon>Endopterygota</taxon>
        <taxon>Diptera</taxon>
        <taxon>Nematocera</taxon>
        <taxon>Culicoidea</taxon>
        <taxon>Culicidae</taxon>
        <taxon>Culicinae</taxon>
        <taxon>Culicini</taxon>
        <taxon>Culex</taxon>
        <taxon>Culex</taxon>
    </lineage>
</organism>
<dbReference type="GO" id="GO:0016020">
    <property type="term" value="C:membrane"/>
    <property type="evidence" value="ECO:0007669"/>
    <property type="project" value="UniProtKB-SubCell"/>
</dbReference>
<dbReference type="Proteomes" id="UP001562425">
    <property type="component" value="Unassembled WGS sequence"/>
</dbReference>
<evidence type="ECO:0000313" key="11">
    <source>
        <dbReference type="EMBL" id="KAL1403922.1"/>
    </source>
</evidence>
<evidence type="ECO:0000256" key="8">
    <source>
        <dbReference type="RuleBase" id="RU079119"/>
    </source>
</evidence>
<dbReference type="InterPro" id="IPR002110">
    <property type="entry name" value="Ankyrin_rpt"/>
</dbReference>
<dbReference type="AlphaFoldDB" id="A0ABD1DWA3"/>
<evidence type="ECO:0000256" key="7">
    <source>
        <dbReference type="PROSITE-ProRule" id="PRU00023"/>
    </source>
</evidence>
<feature type="transmembrane region" description="Helical" evidence="8">
    <location>
        <begin position="504"/>
        <end position="523"/>
    </location>
</feature>
<evidence type="ECO:0000256" key="5">
    <source>
        <dbReference type="ARBA" id="ARBA00023043"/>
    </source>
</evidence>
<evidence type="ECO:0000256" key="9">
    <source>
        <dbReference type="SAM" id="MobiDB-lite"/>
    </source>
</evidence>
<dbReference type="InterPro" id="IPR001594">
    <property type="entry name" value="Palmitoyltrfase_DHHC"/>
</dbReference>
<dbReference type="PANTHER" id="PTHR24161:SF17">
    <property type="entry name" value="PALMITOYLTRANSFERASE"/>
    <property type="match status" value="1"/>
</dbReference>
<keyword evidence="8" id="KW-0012">Acyltransferase</keyword>
<evidence type="ECO:0000256" key="3">
    <source>
        <dbReference type="ARBA" id="ARBA00022737"/>
    </source>
</evidence>
<evidence type="ECO:0000256" key="4">
    <source>
        <dbReference type="ARBA" id="ARBA00022989"/>
    </source>
</evidence>
<evidence type="ECO:0000256" key="6">
    <source>
        <dbReference type="ARBA" id="ARBA00023136"/>
    </source>
</evidence>
<comment type="similarity">
    <text evidence="8">Belongs to the DHHC palmitoyltransferase family.</text>
</comment>
<name>A0ABD1DWA3_CULPP</name>
<keyword evidence="6 8" id="KW-0472">Membrane</keyword>
<keyword evidence="4 8" id="KW-1133">Transmembrane helix</keyword>
<dbReference type="GO" id="GO:0019706">
    <property type="term" value="F:protein-cysteine S-palmitoyltransferase activity"/>
    <property type="evidence" value="ECO:0007669"/>
    <property type="project" value="UniProtKB-EC"/>
</dbReference>
<comment type="catalytic activity">
    <reaction evidence="8">
        <text>L-cysteinyl-[protein] + hexadecanoyl-CoA = S-hexadecanoyl-L-cysteinyl-[protein] + CoA</text>
        <dbReference type="Rhea" id="RHEA:36683"/>
        <dbReference type="Rhea" id="RHEA-COMP:10131"/>
        <dbReference type="Rhea" id="RHEA-COMP:11032"/>
        <dbReference type="ChEBI" id="CHEBI:29950"/>
        <dbReference type="ChEBI" id="CHEBI:57287"/>
        <dbReference type="ChEBI" id="CHEBI:57379"/>
        <dbReference type="ChEBI" id="CHEBI:74151"/>
        <dbReference type="EC" id="2.3.1.225"/>
    </reaction>
</comment>
<feature type="repeat" description="ANK" evidence="7">
    <location>
        <begin position="193"/>
        <end position="225"/>
    </location>
</feature>
<dbReference type="SUPFAM" id="SSF48403">
    <property type="entry name" value="Ankyrin repeat"/>
    <property type="match status" value="1"/>
</dbReference>